<dbReference type="FunFam" id="1.10.10.10:FF:000005">
    <property type="entry name" value="Two-component system response regulator"/>
    <property type="match status" value="1"/>
</dbReference>
<dbReference type="GO" id="GO:0006355">
    <property type="term" value="P:regulation of DNA-templated transcription"/>
    <property type="evidence" value="ECO:0007669"/>
    <property type="project" value="InterPro"/>
</dbReference>
<protein>
    <submittedName>
        <fullName evidence="10">Response regulator transcription factor</fullName>
    </submittedName>
</protein>
<dbReference type="InterPro" id="IPR011006">
    <property type="entry name" value="CheY-like_superfamily"/>
</dbReference>
<feature type="modified residue" description="4-aspartylphosphate" evidence="6">
    <location>
        <position position="52"/>
    </location>
</feature>
<dbReference type="PANTHER" id="PTHR48111:SF22">
    <property type="entry name" value="REGULATOR OF RPOS"/>
    <property type="match status" value="1"/>
</dbReference>
<dbReference type="SMART" id="SM00862">
    <property type="entry name" value="Trans_reg_C"/>
    <property type="match status" value="1"/>
</dbReference>
<evidence type="ECO:0000256" key="3">
    <source>
        <dbReference type="ARBA" id="ARBA00023015"/>
    </source>
</evidence>
<dbReference type="GO" id="GO:0032993">
    <property type="term" value="C:protein-DNA complex"/>
    <property type="evidence" value="ECO:0007669"/>
    <property type="project" value="TreeGrafter"/>
</dbReference>
<accession>A0A4R4ECQ7</accession>
<dbReference type="Pfam" id="PF00072">
    <property type="entry name" value="Response_reg"/>
    <property type="match status" value="1"/>
</dbReference>
<dbReference type="PROSITE" id="PS50110">
    <property type="entry name" value="RESPONSE_REGULATORY"/>
    <property type="match status" value="1"/>
</dbReference>
<feature type="domain" description="OmpR/PhoB-type" evidence="9">
    <location>
        <begin position="131"/>
        <end position="229"/>
    </location>
</feature>
<name>A0A4R4ECQ7_9BACL</name>
<dbReference type="FunFam" id="3.40.50.2300:FF:000001">
    <property type="entry name" value="DNA-binding response regulator PhoB"/>
    <property type="match status" value="1"/>
</dbReference>
<evidence type="ECO:0000313" key="11">
    <source>
        <dbReference type="Proteomes" id="UP000295418"/>
    </source>
</evidence>
<evidence type="ECO:0000256" key="5">
    <source>
        <dbReference type="ARBA" id="ARBA00023163"/>
    </source>
</evidence>
<dbReference type="InterPro" id="IPR016032">
    <property type="entry name" value="Sig_transdc_resp-reg_C-effctor"/>
</dbReference>
<evidence type="ECO:0000256" key="6">
    <source>
        <dbReference type="PROSITE-ProRule" id="PRU00169"/>
    </source>
</evidence>
<keyword evidence="11" id="KW-1185">Reference proteome</keyword>
<dbReference type="SMART" id="SM00448">
    <property type="entry name" value="REC"/>
    <property type="match status" value="1"/>
</dbReference>
<evidence type="ECO:0000313" key="10">
    <source>
        <dbReference type="EMBL" id="TCZ77736.1"/>
    </source>
</evidence>
<dbReference type="InterPro" id="IPR001789">
    <property type="entry name" value="Sig_transdc_resp-reg_receiver"/>
</dbReference>
<dbReference type="GO" id="GO:0000156">
    <property type="term" value="F:phosphorelay response regulator activity"/>
    <property type="evidence" value="ECO:0007669"/>
    <property type="project" value="TreeGrafter"/>
</dbReference>
<dbReference type="RefSeq" id="WP_132417820.1">
    <property type="nucleotide sequence ID" value="NZ_SKFG01000008.1"/>
</dbReference>
<reference evidence="10 11" key="1">
    <citation type="submission" date="2019-03" db="EMBL/GenBank/DDBJ databases">
        <authorList>
            <person name="Kim M.K.M."/>
        </authorList>
    </citation>
    <scope>NUCLEOTIDE SEQUENCE [LARGE SCALE GENOMIC DNA]</scope>
    <source>
        <strain evidence="10 11">18JY21-1</strain>
    </source>
</reference>
<dbReference type="Pfam" id="PF00486">
    <property type="entry name" value="Trans_reg_C"/>
    <property type="match status" value="1"/>
</dbReference>
<evidence type="ECO:0000256" key="7">
    <source>
        <dbReference type="PROSITE-ProRule" id="PRU01091"/>
    </source>
</evidence>
<evidence type="ECO:0000256" key="1">
    <source>
        <dbReference type="ARBA" id="ARBA00022553"/>
    </source>
</evidence>
<organism evidence="10 11">
    <name type="scientific">Paenibacillus albiflavus</name>
    <dbReference type="NCBI Taxonomy" id="2545760"/>
    <lineage>
        <taxon>Bacteria</taxon>
        <taxon>Bacillati</taxon>
        <taxon>Bacillota</taxon>
        <taxon>Bacilli</taxon>
        <taxon>Bacillales</taxon>
        <taxon>Paenibacillaceae</taxon>
        <taxon>Paenibacillus</taxon>
    </lineage>
</organism>
<keyword evidence="3" id="KW-0805">Transcription regulation</keyword>
<dbReference type="InterPro" id="IPR039420">
    <property type="entry name" value="WalR-like"/>
</dbReference>
<dbReference type="Gene3D" id="6.10.250.690">
    <property type="match status" value="1"/>
</dbReference>
<keyword evidence="5" id="KW-0804">Transcription</keyword>
<sequence length="235" mass="26800">MSKILIIEDEDKIARVLQLELQYEGYEASRAEDGRKGLELALAEPWDLILLDIMLPELSGLEVLRRLRQTNTTVPVILLTARDAVPDRVSGLDQGANDYVTKPFAIEELLARIRNLLRLTTQQQAPSEAEPAILHVDDVQINVRSREVTRGDQSIELTPKEFELLLYLIQHKGEVRTREDIITDVWGYEFVGDTNIVDVYIRYLRQKIEKGFPGKVIHTIRGVGYLVKDNDGHES</sequence>
<dbReference type="SUPFAM" id="SSF46894">
    <property type="entry name" value="C-terminal effector domain of the bipartite response regulators"/>
    <property type="match status" value="1"/>
</dbReference>
<dbReference type="GO" id="GO:0005829">
    <property type="term" value="C:cytosol"/>
    <property type="evidence" value="ECO:0007669"/>
    <property type="project" value="TreeGrafter"/>
</dbReference>
<proteinExistence type="predicted"/>
<dbReference type="Gene3D" id="1.10.10.10">
    <property type="entry name" value="Winged helix-like DNA-binding domain superfamily/Winged helix DNA-binding domain"/>
    <property type="match status" value="1"/>
</dbReference>
<evidence type="ECO:0000256" key="2">
    <source>
        <dbReference type="ARBA" id="ARBA00023012"/>
    </source>
</evidence>
<keyword evidence="4 7" id="KW-0238">DNA-binding</keyword>
<dbReference type="CDD" id="cd00383">
    <property type="entry name" value="trans_reg_C"/>
    <property type="match status" value="1"/>
</dbReference>
<keyword evidence="2" id="KW-0902">Two-component regulatory system</keyword>
<dbReference type="InterPro" id="IPR036388">
    <property type="entry name" value="WH-like_DNA-bd_sf"/>
</dbReference>
<dbReference type="EMBL" id="SKFG01000008">
    <property type="protein sequence ID" value="TCZ77736.1"/>
    <property type="molecule type" value="Genomic_DNA"/>
</dbReference>
<dbReference type="Gene3D" id="3.40.50.2300">
    <property type="match status" value="1"/>
</dbReference>
<dbReference type="PROSITE" id="PS51755">
    <property type="entry name" value="OMPR_PHOB"/>
    <property type="match status" value="1"/>
</dbReference>
<dbReference type="OrthoDB" id="9790442at2"/>
<evidence type="ECO:0000256" key="4">
    <source>
        <dbReference type="ARBA" id="ARBA00023125"/>
    </source>
</evidence>
<dbReference type="Proteomes" id="UP000295418">
    <property type="component" value="Unassembled WGS sequence"/>
</dbReference>
<dbReference type="PANTHER" id="PTHR48111">
    <property type="entry name" value="REGULATOR OF RPOS"/>
    <property type="match status" value="1"/>
</dbReference>
<dbReference type="SUPFAM" id="SSF52172">
    <property type="entry name" value="CheY-like"/>
    <property type="match status" value="1"/>
</dbReference>
<feature type="domain" description="Response regulatory" evidence="8">
    <location>
        <begin position="3"/>
        <end position="117"/>
    </location>
</feature>
<dbReference type="InterPro" id="IPR001867">
    <property type="entry name" value="OmpR/PhoB-type_DNA-bd"/>
</dbReference>
<comment type="caution">
    <text evidence="10">The sequence shown here is derived from an EMBL/GenBank/DDBJ whole genome shotgun (WGS) entry which is preliminary data.</text>
</comment>
<dbReference type="AlphaFoldDB" id="A0A4R4ECQ7"/>
<keyword evidence="1 6" id="KW-0597">Phosphoprotein</keyword>
<evidence type="ECO:0000259" key="8">
    <source>
        <dbReference type="PROSITE" id="PS50110"/>
    </source>
</evidence>
<feature type="DNA-binding region" description="OmpR/PhoB-type" evidence="7">
    <location>
        <begin position="131"/>
        <end position="229"/>
    </location>
</feature>
<dbReference type="GO" id="GO:0000976">
    <property type="term" value="F:transcription cis-regulatory region binding"/>
    <property type="evidence" value="ECO:0007669"/>
    <property type="project" value="TreeGrafter"/>
</dbReference>
<gene>
    <name evidence="10" type="ORF">E0485_09660</name>
</gene>
<evidence type="ECO:0000259" key="9">
    <source>
        <dbReference type="PROSITE" id="PS51755"/>
    </source>
</evidence>